<dbReference type="Proteomes" id="UP000027337">
    <property type="component" value="Unassembled WGS sequence"/>
</dbReference>
<accession>A0A061SV96</accession>
<dbReference type="GO" id="GO:0003677">
    <property type="term" value="F:DNA binding"/>
    <property type="evidence" value="ECO:0007669"/>
    <property type="project" value="InterPro"/>
</dbReference>
<name>A0A061SV96_9RHOB</name>
<gene>
    <name evidence="2" type="ORF">PM02_09180</name>
</gene>
<dbReference type="AlphaFoldDB" id="A0A061SV96"/>
<organism evidence="2 3">
    <name type="scientific">Sulfitobacter mediterraneus</name>
    <dbReference type="NCBI Taxonomy" id="83219"/>
    <lineage>
        <taxon>Bacteria</taxon>
        <taxon>Pseudomonadati</taxon>
        <taxon>Pseudomonadota</taxon>
        <taxon>Alphaproteobacteria</taxon>
        <taxon>Rhodobacterales</taxon>
        <taxon>Roseobacteraceae</taxon>
        <taxon>Sulfitobacter</taxon>
    </lineage>
</organism>
<dbReference type="EMBL" id="JEMU01000006">
    <property type="protein sequence ID" value="KAJ03504.1"/>
    <property type="molecule type" value="Genomic_DNA"/>
</dbReference>
<dbReference type="CDD" id="cd00093">
    <property type="entry name" value="HTH_XRE"/>
    <property type="match status" value="1"/>
</dbReference>
<dbReference type="SUPFAM" id="SSF47413">
    <property type="entry name" value="lambda repressor-like DNA-binding domains"/>
    <property type="match status" value="1"/>
</dbReference>
<feature type="domain" description="HTH cro/C1-type" evidence="1">
    <location>
        <begin position="21"/>
        <end position="59"/>
    </location>
</feature>
<comment type="caution">
    <text evidence="2">The sequence shown here is derived from an EMBL/GenBank/DDBJ whole genome shotgun (WGS) entry which is preliminary data.</text>
</comment>
<sequence>MFGLNLRKLAENFSSIADLTRQLGINRTQFNRYLAGESFPRPDVLDRICRFFDIDARILLEPVDDIRLSQERSANGVLTDFLGLQSASVSEELFPTGFYRFARRSFINPDDFVTGLLHITRQGTQTSLRGYETTAAMRTQELPTHPQTRVFGGLVFRQENGIAIFAARRNAMTSSFNYLTRVASFENNFWVGYVTRTVGEDAVGTRATRLVYDYLGTEFRSALQARRQAGFCKVDDLSPFQRRLLRPDEPFA</sequence>
<dbReference type="eggNOG" id="ENOG502Z8GI">
    <property type="taxonomic scope" value="Bacteria"/>
</dbReference>
<dbReference type="STRING" id="83219.PM02_09180"/>
<keyword evidence="3" id="KW-1185">Reference proteome</keyword>
<evidence type="ECO:0000313" key="3">
    <source>
        <dbReference type="Proteomes" id="UP000027337"/>
    </source>
</evidence>
<evidence type="ECO:0000313" key="2">
    <source>
        <dbReference type="EMBL" id="KAJ03504.1"/>
    </source>
</evidence>
<protein>
    <submittedName>
        <fullName evidence="2">XRE family transcriptional regulator</fullName>
    </submittedName>
</protein>
<dbReference type="InterPro" id="IPR001387">
    <property type="entry name" value="Cro/C1-type_HTH"/>
</dbReference>
<proteinExistence type="predicted"/>
<evidence type="ECO:0000259" key="1">
    <source>
        <dbReference type="PROSITE" id="PS50943"/>
    </source>
</evidence>
<dbReference type="InterPro" id="IPR010982">
    <property type="entry name" value="Lambda_DNA-bd_dom_sf"/>
</dbReference>
<reference evidence="2 3" key="1">
    <citation type="journal article" date="2014" name="Genome Announc.">
        <title>Draft Genome Sequences of Two Isolates of the Roseobacter Group, Sulfitobacter sp. Strains 3SOLIMAR09 and 1FIGIMAR09, from Harbors of Mallorca Island (Mediterranean Sea).</title>
        <authorList>
            <person name="Mas-Llado M."/>
            <person name="Pina-Villalonga J.M."/>
            <person name="Brunet-Galmes I."/>
            <person name="Nogales B."/>
            <person name="Bosch R."/>
        </authorList>
    </citation>
    <scope>NUCLEOTIDE SEQUENCE [LARGE SCALE GENOMIC DNA]</scope>
    <source>
        <strain evidence="2 3">1FIGIMAR09</strain>
    </source>
</reference>
<dbReference type="PROSITE" id="PS50943">
    <property type="entry name" value="HTH_CROC1"/>
    <property type="match status" value="1"/>
</dbReference>
<dbReference type="Gene3D" id="1.10.260.40">
    <property type="entry name" value="lambda repressor-like DNA-binding domains"/>
    <property type="match status" value="1"/>
</dbReference>
<dbReference type="Pfam" id="PF13443">
    <property type="entry name" value="HTH_26"/>
    <property type="match status" value="1"/>
</dbReference>
<dbReference type="SMART" id="SM00530">
    <property type="entry name" value="HTH_XRE"/>
    <property type="match status" value="1"/>
</dbReference>